<dbReference type="GO" id="GO:0046983">
    <property type="term" value="F:protein dimerization activity"/>
    <property type="evidence" value="ECO:0007669"/>
    <property type="project" value="InterPro"/>
</dbReference>
<dbReference type="InterPro" id="IPR036388">
    <property type="entry name" value="WH-like_DNA-bd_sf"/>
</dbReference>
<dbReference type="Gene3D" id="1.10.10.10">
    <property type="entry name" value="Winged helix-like DNA-binding domain superfamily/Winged helix DNA-binding domain"/>
    <property type="match status" value="1"/>
</dbReference>
<dbReference type="PROSITE" id="PS50944">
    <property type="entry name" value="HTH_DTXR"/>
    <property type="match status" value="1"/>
</dbReference>
<evidence type="ECO:0000313" key="6">
    <source>
        <dbReference type="EMBL" id="KMW14700.1"/>
    </source>
</evidence>
<sequence>MKIQESAENYLETILMLGHRNPYVRSIDIANELSFSKPSVSVAMKNLRENGYIEINSEGHISLTGPGREIAETMYERHAMLSQWLIYLGVDEQTAVEDACRIEHVVSAKSFKAIKAHITEGHELPDMEDPEHV</sequence>
<name>A0A0J9EGL7_9FIRM</name>
<evidence type="ECO:0000256" key="4">
    <source>
        <dbReference type="ARBA" id="ARBA00023163"/>
    </source>
</evidence>
<dbReference type="InterPro" id="IPR036421">
    <property type="entry name" value="Fe_dep_repressor_sf"/>
</dbReference>
<evidence type="ECO:0000256" key="2">
    <source>
        <dbReference type="ARBA" id="ARBA00023015"/>
    </source>
</evidence>
<protein>
    <recommendedName>
        <fullName evidence="5">HTH dtxR-type domain-containing protein</fullName>
    </recommendedName>
</protein>
<dbReference type="GO" id="GO:0003677">
    <property type="term" value="F:DNA binding"/>
    <property type="evidence" value="ECO:0007669"/>
    <property type="project" value="UniProtKB-KW"/>
</dbReference>
<accession>A0A0J9EGL7</accession>
<evidence type="ECO:0000259" key="5">
    <source>
        <dbReference type="PROSITE" id="PS50944"/>
    </source>
</evidence>
<dbReference type="GO" id="GO:0003700">
    <property type="term" value="F:DNA-binding transcription factor activity"/>
    <property type="evidence" value="ECO:0007669"/>
    <property type="project" value="InterPro"/>
</dbReference>
<dbReference type="RefSeq" id="WP_007859910.1">
    <property type="nucleotide sequence ID" value="NZ_KQ235883.1"/>
</dbReference>
<organism evidence="6 7">
    <name type="scientific">[Clostridium] citroniae WAL-19142</name>
    <dbReference type="NCBI Taxonomy" id="742734"/>
    <lineage>
        <taxon>Bacteria</taxon>
        <taxon>Bacillati</taxon>
        <taxon>Bacillota</taxon>
        <taxon>Clostridia</taxon>
        <taxon>Lachnospirales</taxon>
        <taxon>Lachnospiraceae</taxon>
        <taxon>Enterocloster</taxon>
    </lineage>
</organism>
<dbReference type="InterPro" id="IPR050536">
    <property type="entry name" value="DtxR_MntR_Metal-Reg"/>
</dbReference>
<dbReference type="SMART" id="SM00529">
    <property type="entry name" value="HTH_DTXR"/>
    <property type="match status" value="1"/>
</dbReference>
<dbReference type="GO" id="GO:0046914">
    <property type="term" value="F:transition metal ion binding"/>
    <property type="evidence" value="ECO:0007669"/>
    <property type="project" value="InterPro"/>
</dbReference>
<keyword evidence="3" id="KW-0238">DNA-binding</keyword>
<evidence type="ECO:0000313" key="7">
    <source>
        <dbReference type="Proteomes" id="UP000037392"/>
    </source>
</evidence>
<gene>
    <name evidence="6" type="ORF">HMPREF9470_04730</name>
</gene>
<reference evidence="6 7" key="1">
    <citation type="submission" date="2011-04" db="EMBL/GenBank/DDBJ databases">
        <title>The Genome Sequence of Clostridium citroniae WAL-19142.</title>
        <authorList>
            <consortium name="The Broad Institute Genome Sequencing Platform"/>
            <person name="Earl A."/>
            <person name="Ward D."/>
            <person name="Feldgarden M."/>
            <person name="Gevers D."/>
            <person name="Warren Y.A."/>
            <person name="Tyrrell K.L."/>
            <person name="Citron D.M."/>
            <person name="Goldstein E.J."/>
            <person name="Daigneault M."/>
            <person name="Allen-Vercoe E."/>
            <person name="Young S.K."/>
            <person name="Zeng Q."/>
            <person name="Gargeya S."/>
            <person name="Fitzgerald M."/>
            <person name="Haas B."/>
            <person name="Abouelleil A."/>
            <person name="Alvarado L."/>
            <person name="Arachchi H.M."/>
            <person name="Berlin A."/>
            <person name="Brown A."/>
            <person name="Chapman S.B."/>
            <person name="Chen Z."/>
            <person name="Dunbar C."/>
            <person name="Freedman E."/>
            <person name="Gearin G."/>
            <person name="Gellesch M."/>
            <person name="Goldberg J."/>
            <person name="Griggs A."/>
            <person name="Gujja S."/>
            <person name="Heilman E.R."/>
            <person name="Heiman D."/>
            <person name="Howarth C."/>
            <person name="Larson L."/>
            <person name="Lui A."/>
            <person name="MacDonald P.J."/>
            <person name="Mehta T."/>
            <person name="Montmayeur A."/>
            <person name="Murphy C."/>
            <person name="Neiman D."/>
            <person name="Pearson M."/>
            <person name="Priest M."/>
            <person name="Roberts A."/>
            <person name="Saif S."/>
            <person name="Shea T."/>
            <person name="Shenoy N."/>
            <person name="Sisk P."/>
            <person name="Stolte C."/>
            <person name="Sykes S."/>
            <person name="White J."/>
            <person name="Yandava C."/>
            <person name="Wortman J."/>
            <person name="Nusbaum C."/>
            <person name="Birren B."/>
        </authorList>
    </citation>
    <scope>NUCLEOTIDE SEQUENCE [LARGE SCALE GENOMIC DNA]</scope>
    <source>
        <strain evidence="6 7">WAL-19142</strain>
    </source>
</reference>
<evidence type="ECO:0000256" key="3">
    <source>
        <dbReference type="ARBA" id="ARBA00023125"/>
    </source>
</evidence>
<dbReference type="Gene3D" id="1.10.60.10">
    <property type="entry name" value="Iron dependent repressor, metal binding and dimerisation domain"/>
    <property type="match status" value="1"/>
</dbReference>
<dbReference type="Pfam" id="PF02742">
    <property type="entry name" value="Fe_dep_repr_C"/>
    <property type="match status" value="1"/>
</dbReference>
<dbReference type="Proteomes" id="UP000037392">
    <property type="component" value="Unassembled WGS sequence"/>
</dbReference>
<dbReference type="GeneID" id="93164326"/>
<dbReference type="InterPro" id="IPR022687">
    <property type="entry name" value="HTH_DTXR"/>
</dbReference>
<dbReference type="Pfam" id="PF01325">
    <property type="entry name" value="Fe_dep_repress"/>
    <property type="match status" value="1"/>
</dbReference>
<dbReference type="SUPFAM" id="SSF46785">
    <property type="entry name" value="Winged helix' DNA-binding domain"/>
    <property type="match status" value="1"/>
</dbReference>
<dbReference type="PANTHER" id="PTHR33238">
    <property type="entry name" value="IRON (METAL) DEPENDENT REPRESSOR, DTXR FAMILY"/>
    <property type="match status" value="1"/>
</dbReference>
<dbReference type="OrthoDB" id="9794394at2"/>
<evidence type="ECO:0000256" key="1">
    <source>
        <dbReference type="ARBA" id="ARBA00007871"/>
    </source>
</evidence>
<feature type="domain" description="HTH dtxR-type" evidence="5">
    <location>
        <begin position="1"/>
        <end position="64"/>
    </location>
</feature>
<dbReference type="EMBL" id="ADLK01000036">
    <property type="protein sequence ID" value="KMW14700.1"/>
    <property type="molecule type" value="Genomic_DNA"/>
</dbReference>
<proteinExistence type="inferred from homology"/>
<keyword evidence="2" id="KW-0805">Transcription regulation</keyword>
<comment type="caution">
    <text evidence="6">The sequence shown here is derived from an EMBL/GenBank/DDBJ whole genome shotgun (WGS) entry which is preliminary data.</text>
</comment>
<dbReference type="AlphaFoldDB" id="A0A0J9EGL7"/>
<dbReference type="PATRIC" id="fig|742734.4.peg.5066"/>
<keyword evidence="4" id="KW-0804">Transcription</keyword>
<dbReference type="InterPro" id="IPR036390">
    <property type="entry name" value="WH_DNA-bd_sf"/>
</dbReference>
<comment type="similarity">
    <text evidence="1">Belongs to the DtxR/MntR family.</text>
</comment>
<dbReference type="InterPro" id="IPR022689">
    <property type="entry name" value="Iron_dep_repressor"/>
</dbReference>
<dbReference type="PANTHER" id="PTHR33238:SF7">
    <property type="entry name" value="IRON-DEPENDENT TRANSCRIPTIONAL REGULATOR"/>
    <property type="match status" value="1"/>
</dbReference>
<dbReference type="InterPro" id="IPR001367">
    <property type="entry name" value="Fe_dep_repressor"/>
</dbReference>
<dbReference type="SUPFAM" id="SSF47979">
    <property type="entry name" value="Iron-dependent repressor protein, dimerization domain"/>
    <property type="match status" value="1"/>
</dbReference>